<reference evidence="2" key="1">
    <citation type="submission" date="2019-03" db="EMBL/GenBank/DDBJ databases">
        <title>Improved annotation for the trematode Fasciola hepatica.</title>
        <authorList>
            <person name="Choi Y.-J."/>
            <person name="Martin J."/>
            <person name="Mitreva M."/>
        </authorList>
    </citation>
    <scope>NUCLEOTIDE SEQUENCE [LARGE SCALE GENOMIC DNA]</scope>
</reference>
<feature type="region of interest" description="Disordered" evidence="1">
    <location>
        <begin position="366"/>
        <end position="635"/>
    </location>
</feature>
<feature type="compositionally biased region" description="Low complexity" evidence="1">
    <location>
        <begin position="101"/>
        <end position="123"/>
    </location>
</feature>
<protein>
    <submittedName>
        <fullName evidence="2">Uncharacterized protein</fullName>
    </submittedName>
</protein>
<organism evidence="2 3">
    <name type="scientific">Fasciola hepatica</name>
    <name type="common">Liver fluke</name>
    <dbReference type="NCBI Taxonomy" id="6192"/>
    <lineage>
        <taxon>Eukaryota</taxon>
        <taxon>Metazoa</taxon>
        <taxon>Spiralia</taxon>
        <taxon>Lophotrochozoa</taxon>
        <taxon>Platyhelminthes</taxon>
        <taxon>Trematoda</taxon>
        <taxon>Digenea</taxon>
        <taxon>Plagiorchiida</taxon>
        <taxon>Echinostomata</taxon>
        <taxon>Echinostomatoidea</taxon>
        <taxon>Fasciolidae</taxon>
        <taxon>Fasciola</taxon>
    </lineage>
</organism>
<evidence type="ECO:0000313" key="2">
    <source>
        <dbReference type="EMBL" id="THD18782.1"/>
    </source>
</evidence>
<feature type="compositionally biased region" description="Polar residues" evidence="1">
    <location>
        <begin position="394"/>
        <end position="403"/>
    </location>
</feature>
<dbReference type="EMBL" id="JXXN02008578">
    <property type="protein sequence ID" value="THD18782.1"/>
    <property type="molecule type" value="Genomic_DNA"/>
</dbReference>
<dbReference type="AlphaFoldDB" id="A0A4E0RPK8"/>
<feature type="compositionally biased region" description="Polar residues" evidence="1">
    <location>
        <begin position="20"/>
        <end position="36"/>
    </location>
</feature>
<feature type="compositionally biased region" description="Low complexity" evidence="1">
    <location>
        <begin position="486"/>
        <end position="503"/>
    </location>
</feature>
<dbReference type="Proteomes" id="UP000230066">
    <property type="component" value="Unassembled WGS sequence"/>
</dbReference>
<keyword evidence="3" id="KW-1185">Reference proteome</keyword>
<feature type="compositionally biased region" description="Polar residues" evidence="1">
    <location>
        <begin position="462"/>
        <end position="473"/>
    </location>
</feature>
<feature type="compositionally biased region" description="Low complexity" evidence="1">
    <location>
        <begin position="624"/>
        <end position="635"/>
    </location>
</feature>
<feature type="compositionally biased region" description="Low complexity" evidence="1">
    <location>
        <begin position="552"/>
        <end position="584"/>
    </location>
</feature>
<gene>
    <name evidence="2" type="ORF">D915_010472</name>
</gene>
<feature type="region of interest" description="Disordered" evidence="1">
    <location>
        <begin position="1"/>
        <end position="182"/>
    </location>
</feature>
<comment type="caution">
    <text evidence="2">The sequence shown here is derived from an EMBL/GenBank/DDBJ whole genome shotgun (WGS) entry which is preliminary data.</text>
</comment>
<sequence>MKGESASHGVSKPTPPSQSPRPNTSLSESAVLSNAGVSPVPHRFPQSGHTQHHYPPPPSYPPAAMSPVTQSVGISPQRGPAPLQQQMTSIPGGLPKSLPLTQTKKMSSSGSSTSSASSVSSTSSKKKRSDTGPVARDKKGLGDGSSLSLPGVPLDRRTSLPAEVPPDQTRPGEVPVPGSEYIQPPVMPVGIARHPAPGYTQPSPSNVSAIPCHPMQTGPPQTPFGYDHAVSAGSGMPPAGYYHHPGPMAQSAGHPPGYPPHLRPPFGQHGGYPGHQYAPQAQHTGEHPPPPPMYVQHMSQQPHLQQPGGSMLSGPGQHPSTQPHQGSVIGWQQVGGPPGYPPQYTASRYPGPGGLVGYPSHARHAPGGYVIPPHGTTPLSTAPHPHQQGGPVPSSMSEGSVSGQQQIPAPPPYQQQQQQSNVPQSYWSGSHHIPPEYGGSGQPPSHQYISAPHSDGVPVTHPPTSGENMGSVHSHSESGPGHVNAQQQQQQHQQQQQQQQQQQSSMYYPGYPHPPMQGSYGSPGGFYVPTQQQGGPYPPPPHASVSGGTWAGYPPHMGPPHSHGYPPPQQQQQHQQSIQQIPPGSVGVTVTSKDPTGPPASTIDTSSVGSGGAGGNPIGNTSRPPSVSSQSQPPV</sequence>
<evidence type="ECO:0000313" key="3">
    <source>
        <dbReference type="Proteomes" id="UP000230066"/>
    </source>
</evidence>
<feature type="region of interest" description="Disordered" evidence="1">
    <location>
        <begin position="251"/>
        <end position="348"/>
    </location>
</feature>
<accession>A0A4E0RPK8</accession>
<evidence type="ECO:0000256" key="1">
    <source>
        <dbReference type="SAM" id="MobiDB-lite"/>
    </source>
</evidence>
<feature type="compositionally biased region" description="Low complexity" evidence="1">
    <location>
        <begin position="414"/>
        <end position="424"/>
    </location>
</feature>
<feature type="compositionally biased region" description="Polar residues" evidence="1">
    <location>
        <begin position="297"/>
        <end position="308"/>
    </location>
</feature>
<name>A0A4E0RPK8_FASHE</name>
<proteinExistence type="predicted"/>